<proteinExistence type="predicted"/>
<accession>A0ABQ9BAC1</accession>
<comment type="caution">
    <text evidence="1">The sequence shown here is derived from an EMBL/GenBank/DDBJ whole genome shotgun (WGS) entry which is preliminary data.</text>
</comment>
<evidence type="ECO:0000313" key="1">
    <source>
        <dbReference type="EMBL" id="KAJ6376225.1"/>
    </source>
</evidence>
<organism evidence="1 2">
    <name type="scientific">Salix suchowensis</name>
    <dbReference type="NCBI Taxonomy" id="1278906"/>
    <lineage>
        <taxon>Eukaryota</taxon>
        <taxon>Viridiplantae</taxon>
        <taxon>Streptophyta</taxon>
        <taxon>Embryophyta</taxon>
        <taxon>Tracheophyta</taxon>
        <taxon>Spermatophyta</taxon>
        <taxon>Magnoliopsida</taxon>
        <taxon>eudicotyledons</taxon>
        <taxon>Gunneridae</taxon>
        <taxon>Pentapetalae</taxon>
        <taxon>rosids</taxon>
        <taxon>fabids</taxon>
        <taxon>Malpighiales</taxon>
        <taxon>Salicaceae</taxon>
        <taxon>Saliceae</taxon>
        <taxon>Salix</taxon>
    </lineage>
</organism>
<dbReference type="Proteomes" id="UP001141253">
    <property type="component" value="Chromosome 12"/>
</dbReference>
<reference evidence="1" key="2">
    <citation type="journal article" date="2023" name="Int. J. Mol. Sci.">
        <title>De Novo Assembly and Annotation of 11 Diverse Shrub Willow (Salix) Genomes Reveals Novel Gene Organization in Sex-Linked Regions.</title>
        <authorList>
            <person name="Hyden B."/>
            <person name="Feng K."/>
            <person name="Yates T.B."/>
            <person name="Jawdy S."/>
            <person name="Cereghino C."/>
            <person name="Smart L.B."/>
            <person name="Muchero W."/>
        </authorList>
    </citation>
    <scope>NUCLEOTIDE SEQUENCE</scope>
    <source>
        <tissue evidence="1">Shoot tip</tissue>
    </source>
</reference>
<keyword evidence="2" id="KW-1185">Reference proteome</keyword>
<dbReference type="EMBL" id="JAPFFI010000010">
    <property type="protein sequence ID" value="KAJ6376225.1"/>
    <property type="molecule type" value="Genomic_DNA"/>
</dbReference>
<sequence>MGKAGVVVAGLKAGSERKVRVSAGQVADGRRRLIEEEKGCAAEAEMEAGGWSAGL</sequence>
<evidence type="ECO:0000313" key="2">
    <source>
        <dbReference type="Proteomes" id="UP001141253"/>
    </source>
</evidence>
<gene>
    <name evidence="1" type="ORF">OIU77_001070</name>
</gene>
<name>A0ABQ9BAC1_9ROSI</name>
<reference evidence="1" key="1">
    <citation type="submission" date="2022-10" db="EMBL/GenBank/DDBJ databases">
        <authorList>
            <person name="Hyden B.L."/>
            <person name="Feng K."/>
            <person name="Yates T."/>
            <person name="Jawdy S."/>
            <person name="Smart L.B."/>
            <person name="Muchero W."/>
        </authorList>
    </citation>
    <scope>NUCLEOTIDE SEQUENCE</scope>
    <source>
        <tissue evidence="1">Shoot tip</tissue>
    </source>
</reference>
<protein>
    <submittedName>
        <fullName evidence="1">Uncharacterized protein</fullName>
    </submittedName>
</protein>